<dbReference type="AlphaFoldDB" id="A0A399T2Y2"/>
<evidence type="ECO:0000313" key="16">
    <source>
        <dbReference type="EMBL" id="RIJ48253.1"/>
    </source>
</evidence>
<evidence type="ECO:0000313" key="17">
    <source>
        <dbReference type="Proteomes" id="UP000265926"/>
    </source>
</evidence>
<dbReference type="FunFam" id="1.10.340.30:FF:000010">
    <property type="entry name" value="Adenine DNA glycosylase"/>
    <property type="match status" value="1"/>
</dbReference>
<keyword evidence="12" id="KW-0234">DNA repair</keyword>
<dbReference type="Gene3D" id="3.90.79.10">
    <property type="entry name" value="Nucleoside Triphosphate Pyrophosphohydrolase"/>
    <property type="match status" value="1"/>
</dbReference>
<dbReference type="InterPro" id="IPR005760">
    <property type="entry name" value="A/G_AdeGlyc_MutY"/>
</dbReference>
<keyword evidence="7" id="KW-0479">Metal-binding</keyword>
<dbReference type="Gene3D" id="1.10.340.30">
    <property type="entry name" value="Hypothetical protein, domain 2"/>
    <property type="match status" value="1"/>
</dbReference>
<keyword evidence="17" id="KW-1185">Reference proteome</keyword>
<feature type="domain" description="HhH-GPD" evidence="15">
    <location>
        <begin position="36"/>
        <end position="187"/>
    </location>
</feature>
<evidence type="ECO:0000256" key="12">
    <source>
        <dbReference type="ARBA" id="ARBA00023204"/>
    </source>
</evidence>
<evidence type="ECO:0000256" key="13">
    <source>
        <dbReference type="ARBA" id="ARBA00023295"/>
    </source>
</evidence>
<dbReference type="InterPro" id="IPR011257">
    <property type="entry name" value="DNA_glycosylase"/>
</dbReference>
<dbReference type="EMBL" id="QWGR01000005">
    <property type="protein sequence ID" value="RIJ48253.1"/>
    <property type="molecule type" value="Genomic_DNA"/>
</dbReference>
<dbReference type="GO" id="GO:0006298">
    <property type="term" value="P:mismatch repair"/>
    <property type="evidence" value="ECO:0007669"/>
    <property type="project" value="TreeGrafter"/>
</dbReference>
<dbReference type="InterPro" id="IPR015797">
    <property type="entry name" value="NUDIX_hydrolase-like_dom_sf"/>
</dbReference>
<evidence type="ECO:0000256" key="4">
    <source>
        <dbReference type="ARBA" id="ARBA00012045"/>
    </source>
</evidence>
<keyword evidence="13 14" id="KW-0326">Glycosidase</keyword>
<name>A0A399T2Y2_9BACT</name>
<dbReference type="GO" id="GO:0006284">
    <property type="term" value="P:base-excision repair"/>
    <property type="evidence" value="ECO:0007669"/>
    <property type="project" value="UniProtKB-UniRule"/>
</dbReference>
<comment type="caution">
    <text evidence="16">The sequence shown here is derived from an EMBL/GenBank/DDBJ whole genome shotgun (WGS) entry which is preliminary data.</text>
</comment>
<dbReference type="OrthoDB" id="9802365at2"/>
<proteinExistence type="inferred from homology"/>
<dbReference type="GO" id="GO:0035485">
    <property type="term" value="F:adenine/guanine mispair binding"/>
    <property type="evidence" value="ECO:0007669"/>
    <property type="project" value="TreeGrafter"/>
</dbReference>
<keyword evidence="8 14" id="KW-0227">DNA damage</keyword>
<evidence type="ECO:0000256" key="10">
    <source>
        <dbReference type="ARBA" id="ARBA00023004"/>
    </source>
</evidence>
<dbReference type="SMART" id="SM00478">
    <property type="entry name" value="ENDO3c"/>
    <property type="match status" value="1"/>
</dbReference>
<protein>
    <recommendedName>
        <fullName evidence="5 14">Adenine DNA glycosylase</fullName>
        <ecNumber evidence="4 14">3.2.2.31</ecNumber>
    </recommendedName>
</protein>
<keyword evidence="9" id="KW-0378">Hydrolase</keyword>
<dbReference type="RefSeq" id="WP_119437984.1">
    <property type="nucleotide sequence ID" value="NZ_QWGR01000005.1"/>
</dbReference>
<dbReference type="InterPro" id="IPR003265">
    <property type="entry name" value="HhH-GPD_domain"/>
</dbReference>
<dbReference type="InterPro" id="IPR004035">
    <property type="entry name" value="Endouclease-III_FeS-bd_BS"/>
</dbReference>
<reference evidence="16 17" key="1">
    <citation type="submission" date="2018-08" db="EMBL/GenBank/DDBJ databases">
        <title>Pallidiluteibacterium maritimus gen. nov., sp. nov., isolated from coastal sediment.</title>
        <authorList>
            <person name="Zhou L.Y."/>
        </authorList>
    </citation>
    <scope>NUCLEOTIDE SEQUENCE [LARGE SCALE GENOMIC DNA]</scope>
    <source>
        <strain evidence="16 17">XSD2</strain>
    </source>
</reference>
<evidence type="ECO:0000256" key="1">
    <source>
        <dbReference type="ARBA" id="ARBA00000843"/>
    </source>
</evidence>
<evidence type="ECO:0000256" key="2">
    <source>
        <dbReference type="ARBA" id="ARBA00002933"/>
    </source>
</evidence>
<sequence length="350" mass="40669">MQEFNTTIYKWYHLNHRDLPWRQTNDAYKIWISEIILQQTRVAQGTAYYLRFIERFPTVNDLASAHEDEVLKLWQGLGYYSRARNLHAAAKTIVNDYAGTFPRSYEEIVKLKGIGPYTAAAVASIAFSLPFPTVDGNVYRVLARYFGLSVAIDSTQGKKEFAWLATELLDKSNPGLHNQALMEFGALQCVPQSPGCMECPLHSTCYAFLNKQVSELPQKEKKTKQSFRYFYYFLLETGKDIFMEKRTENDIWKNLYQLPLVESERELSEQELLNLQIPFLNNDSYNILSVSAEKKHVLSHRIIMARLIRLEISEDSEIRPPLLRVNKKDISKFAVPRLVELFLNDYKLEE</sequence>
<comment type="catalytic activity">
    <reaction evidence="1 14">
        <text>Hydrolyzes free adenine bases from 7,8-dihydro-8-oxoguanine:adenine mismatched double-stranded DNA, leaving an apurinic site.</text>
        <dbReference type="EC" id="3.2.2.31"/>
    </reaction>
</comment>
<dbReference type="Proteomes" id="UP000265926">
    <property type="component" value="Unassembled WGS sequence"/>
</dbReference>
<evidence type="ECO:0000256" key="9">
    <source>
        <dbReference type="ARBA" id="ARBA00022801"/>
    </source>
</evidence>
<dbReference type="InterPro" id="IPR000445">
    <property type="entry name" value="HhH_motif"/>
</dbReference>
<comment type="similarity">
    <text evidence="3 14">Belongs to the Nth/MutY family.</text>
</comment>
<dbReference type="InterPro" id="IPR044298">
    <property type="entry name" value="MIG/MutY"/>
</dbReference>
<dbReference type="Pfam" id="PF00730">
    <property type="entry name" value="HhH-GPD"/>
    <property type="match status" value="1"/>
</dbReference>
<comment type="function">
    <text evidence="2">Adenine glycosylase active on G-A mispairs. MutY also corrects error-prone DNA synthesis past GO lesions which are due to the oxidatively damaged form of guanine: 7,8-dihydro-8-oxoguanine (8-oxo-dGTP).</text>
</comment>
<dbReference type="PROSITE" id="PS00764">
    <property type="entry name" value="ENDONUCLEASE_III_1"/>
    <property type="match status" value="1"/>
</dbReference>
<dbReference type="GO" id="GO:0051539">
    <property type="term" value="F:4 iron, 4 sulfur cluster binding"/>
    <property type="evidence" value="ECO:0007669"/>
    <property type="project" value="UniProtKB-UniRule"/>
</dbReference>
<dbReference type="GO" id="GO:0032357">
    <property type="term" value="F:oxidized purine DNA binding"/>
    <property type="evidence" value="ECO:0007669"/>
    <property type="project" value="TreeGrafter"/>
</dbReference>
<evidence type="ECO:0000256" key="11">
    <source>
        <dbReference type="ARBA" id="ARBA00023014"/>
    </source>
</evidence>
<dbReference type="Pfam" id="PF14815">
    <property type="entry name" value="NUDIX_4"/>
    <property type="match status" value="1"/>
</dbReference>
<comment type="cofactor">
    <cofactor evidence="14">
        <name>[4Fe-4S] cluster</name>
        <dbReference type="ChEBI" id="CHEBI:49883"/>
    </cofactor>
    <text evidence="14">Binds 1 [4Fe-4S] cluster.</text>
</comment>
<accession>A0A399T2Y2</accession>
<dbReference type="Pfam" id="PF00633">
    <property type="entry name" value="HHH"/>
    <property type="match status" value="1"/>
</dbReference>
<keyword evidence="10 14" id="KW-0408">Iron</keyword>
<dbReference type="EC" id="3.2.2.31" evidence="4 14"/>
<dbReference type="InterPro" id="IPR029119">
    <property type="entry name" value="MutY_C"/>
</dbReference>
<evidence type="ECO:0000256" key="7">
    <source>
        <dbReference type="ARBA" id="ARBA00022723"/>
    </source>
</evidence>
<evidence type="ECO:0000256" key="3">
    <source>
        <dbReference type="ARBA" id="ARBA00008343"/>
    </source>
</evidence>
<dbReference type="Gene3D" id="1.10.1670.10">
    <property type="entry name" value="Helix-hairpin-Helix base-excision DNA repair enzymes (C-terminal)"/>
    <property type="match status" value="1"/>
</dbReference>
<dbReference type="GO" id="GO:0000701">
    <property type="term" value="F:purine-specific mismatch base pair DNA N-glycosylase activity"/>
    <property type="evidence" value="ECO:0007669"/>
    <property type="project" value="UniProtKB-EC"/>
</dbReference>
<dbReference type="NCBIfam" id="TIGR01084">
    <property type="entry name" value="mutY"/>
    <property type="match status" value="1"/>
</dbReference>
<dbReference type="PANTHER" id="PTHR42944:SF1">
    <property type="entry name" value="ADENINE DNA GLYCOSYLASE"/>
    <property type="match status" value="1"/>
</dbReference>
<dbReference type="SUPFAM" id="SSF48150">
    <property type="entry name" value="DNA-glycosylase"/>
    <property type="match status" value="1"/>
</dbReference>
<dbReference type="CDD" id="cd03431">
    <property type="entry name" value="NUDIX_DNA_Glycosylase_C-MutY"/>
    <property type="match status" value="1"/>
</dbReference>
<evidence type="ECO:0000256" key="6">
    <source>
        <dbReference type="ARBA" id="ARBA00022485"/>
    </source>
</evidence>
<evidence type="ECO:0000256" key="14">
    <source>
        <dbReference type="RuleBase" id="RU365096"/>
    </source>
</evidence>
<organism evidence="16 17">
    <name type="scientific">Maribellus luteus</name>
    <dbReference type="NCBI Taxonomy" id="2305463"/>
    <lineage>
        <taxon>Bacteria</taxon>
        <taxon>Pseudomonadati</taxon>
        <taxon>Bacteroidota</taxon>
        <taxon>Bacteroidia</taxon>
        <taxon>Marinilabiliales</taxon>
        <taxon>Prolixibacteraceae</taxon>
        <taxon>Maribellus</taxon>
    </lineage>
</organism>
<dbReference type="CDD" id="cd00056">
    <property type="entry name" value="ENDO3c"/>
    <property type="match status" value="1"/>
</dbReference>
<keyword evidence="6" id="KW-0004">4Fe-4S</keyword>
<dbReference type="GO" id="GO:0046872">
    <property type="term" value="F:metal ion binding"/>
    <property type="evidence" value="ECO:0007669"/>
    <property type="project" value="UniProtKB-UniRule"/>
</dbReference>
<dbReference type="GO" id="GO:0034039">
    <property type="term" value="F:8-oxo-7,8-dihydroguanine DNA N-glycosylase activity"/>
    <property type="evidence" value="ECO:0007669"/>
    <property type="project" value="TreeGrafter"/>
</dbReference>
<evidence type="ECO:0000256" key="5">
    <source>
        <dbReference type="ARBA" id="ARBA00022023"/>
    </source>
</evidence>
<keyword evidence="11" id="KW-0411">Iron-sulfur</keyword>
<dbReference type="SUPFAM" id="SSF55811">
    <property type="entry name" value="Nudix"/>
    <property type="match status" value="1"/>
</dbReference>
<dbReference type="PANTHER" id="PTHR42944">
    <property type="entry name" value="ADENINE DNA GLYCOSYLASE"/>
    <property type="match status" value="1"/>
</dbReference>
<dbReference type="InterPro" id="IPR023170">
    <property type="entry name" value="HhH_base_excis_C"/>
</dbReference>
<evidence type="ECO:0000256" key="8">
    <source>
        <dbReference type="ARBA" id="ARBA00022763"/>
    </source>
</evidence>
<evidence type="ECO:0000259" key="15">
    <source>
        <dbReference type="SMART" id="SM00478"/>
    </source>
</evidence>
<gene>
    <name evidence="16" type="primary">mutY</name>
    <name evidence="16" type="ORF">D1614_11015</name>
</gene>